<gene>
    <name evidence="1" type="ORF">APLA_LOCUS15686</name>
    <name evidence="2" type="ORF">APLA_LOCUS18448</name>
</gene>
<evidence type="ECO:0000313" key="2">
    <source>
        <dbReference type="EMBL" id="CAB3262504.1"/>
    </source>
</evidence>
<organism evidence="2 3">
    <name type="scientific">Arctia plantaginis</name>
    <name type="common">Wood tiger moth</name>
    <name type="synonym">Phalaena plantaginis</name>
    <dbReference type="NCBI Taxonomy" id="874455"/>
    <lineage>
        <taxon>Eukaryota</taxon>
        <taxon>Metazoa</taxon>
        <taxon>Ecdysozoa</taxon>
        <taxon>Arthropoda</taxon>
        <taxon>Hexapoda</taxon>
        <taxon>Insecta</taxon>
        <taxon>Pterygota</taxon>
        <taxon>Neoptera</taxon>
        <taxon>Endopterygota</taxon>
        <taxon>Lepidoptera</taxon>
        <taxon>Glossata</taxon>
        <taxon>Ditrysia</taxon>
        <taxon>Noctuoidea</taxon>
        <taxon>Erebidae</taxon>
        <taxon>Arctiinae</taxon>
        <taxon>Arctia</taxon>
    </lineage>
</organism>
<dbReference type="Proteomes" id="UP000494106">
    <property type="component" value="Unassembled WGS sequence"/>
</dbReference>
<evidence type="ECO:0000313" key="3">
    <source>
        <dbReference type="Proteomes" id="UP000494106"/>
    </source>
</evidence>
<protein>
    <submittedName>
        <fullName evidence="2">Uncharacterized protein</fullName>
    </submittedName>
</protein>
<dbReference type="OrthoDB" id="409048at2759"/>
<reference evidence="3 4" key="1">
    <citation type="submission" date="2020-04" db="EMBL/GenBank/DDBJ databases">
        <authorList>
            <person name="Wallbank WR R."/>
            <person name="Pardo Diaz C."/>
            <person name="Kozak K."/>
            <person name="Martin S."/>
            <person name="Jiggins C."/>
            <person name="Moest M."/>
            <person name="Warren A I."/>
            <person name="Byers J.R.P. K."/>
            <person name="Montejo-Kovacevich G."/>
            <person name="Yen C E."/>
        </authorList>
    </citation>
    <scope>NUCLEOTIDE SEQUENCE [LARGE SCALE GENOMIC DNA]</scope>
</reference>
<keyword evidence="3" id="KW-1185">Reference proteome</keyword>
<proteinExistence type="predicted"/>
<accession>A0A8S1BIB0</accession>
<dbReference type="Proteomes" id="UP000494256">
    <property type="component" value="Unassembled WGS sequence"/>
</dbReference>
<comment type="caution">
    <text evidence="2">The sequence shown here is derived from an EMBL/GenBank/DDBJ whole genome shotgun (WGS) entry which is preliminary data.</text>
</comment>
<evidence type="ECO:0000313" key="1">
    <source>
        <dbReference type="EMBL" id="CAB3256662.1"/>
    </source>
</evidence>
<dbReference type="AlphaFoldDB" id="A0A8S1BIB0"/>
<name>A0A8S1BIB0_ARCPL</name>
<evidence type="ECO:0000313" key="4">
    <source>
        <dbReference type="Proteomes" id="UP000494256"/>
    </source>
</evidence>
<dbReference type="EMBL" id="CADEBC010000986">
    <property type="protein sequence ID" value="CAB3262504.1"/>
    <property type="molecule type" value="Genomic_DNA"/>
</dbReference>
<dbReference type="EMBL" id="CADEBD010000494">
    <property type="protein sequence ID" value="CAB3256662.1"/>
    <property type="molecule type" value="Genomic_DNA"/>
</dbReference>
<sequence length="88" mass="10071">MGEELLVEISEERQEKWISTINSIDLTHSTKKAWSTIHKLTNEPPKAVQMGRVTVVRSRKPSRTSTTYERKAVTTTKKNTLTDLTDLK</sequence>